<dbReference type="Proteomes" id="UP001143463">
    <property type="component" value="Unassembled WGS sequence"/>
</dbReference>
<gene>
    <name evidence="6" type="primary">msuD</name>
    <name evidence="6" type="ORF">GCM10017577_56080</name>
</gene>
<dbReference type="Pfam" id="PF00296">
    <property type="entry name" value="Bac_luciferase"/>
    <property type="match status" value="1"/>
</dbReference>
<dbReference type="AlphaFoldDB" id="A0A9W6L6B8"/>
<organism evidence="6 7">
    <name type="scientific">Pseudonocardia halophobica</name>
    <dbReference type="NCBI Taxonomy" id="29401"/>
    <lineage>
        <taxon>Bacteria</taxon>
        <taxon>Bacillati</taxon>
        <taxon>Actinomycetota</taxon>
        <taxon>Actinomycetes</taxon>
        <taxon>Pseudonocardiales</taxon>
        <taxon>Pseudonocardiaceae</taxon>
        <taxon>Pseudonocardia</taxon>
    </lineage>
</organism>
<evidence type="ECO:0000256" key="1">
    <source>
        <dbReference type="ARBA" id="ARBA00022630"/>
    </source>
</evidence>
<dbReference type="InterPro" id="IPR050172">
    <property type="entry name" value="SsuD_RutA_monooxygenase"/>
</dbReference>
<dbReference type="GO" id="GO:0008726">
    <property type="term" value="F:alkanesulfonate monooxygenase activity"/>
    <property type="evidence" value="ECO:0007669"/>
    <property type="project" value="TreeGrafter"/>
</dbReference>
<dbReference type="PANTHER" id="PTHR42847">
    <property type="entry name" value="ALKANESULFONATE MONOOXYGENASE"/>
    <property type="match status" value="1"/>
</dbReference>
<dbReference type="GO" id="GO:0046306">
    <property type="term" value="P:alkanesulfonate catabolic process"/>
    <property type="evidence" value="ECO:0007669"/>
    <property type="project" value="TreeGrafter"/>
</dbReference>
<evidence type="ECO:0000256" key="3">
    <source>
        <dbReference type="ARBA" id="ARBA00023002"/>
    </source>
</evidence>
<protein>
    <submittedName>
        <fullName evidence="6">Methanesulfonate monooxygenase</fullName>
    </submittedName>
</protein>
<proteinExistence type="predicted"/>
<dbReference type="PANTHER" id="PTHR42847:SF4">
    <property type="entry name" value="ALKANESULFONATE MONOOXYGENASE-RELATED"/>
    <property type="match status" value="1"/>
</dbReference>
<dbReference type="Gene3D" id="3.20.20.30">
    <property type="entry name" value="Luciferase-like domain"/>
    <property type="match status" value="1"/>
</dbReference>
<reference evidence="6" key="2">
    <citation type="submission" date="2023-01" db="EMBL/GenBank/DDBJ databases">
        <authorList>
            <person name="Sun Q."/>
            <person name="Evtushenko L."/>
        </authorList>
    </citation>
    <scope>NUCLEOTIDE SEQUENCE</scope>
    <source>
        <strain evidence="6">VKM Ac-1069</strain>
    </source>
</reference>
<reference evidence="6" key="1">
    <citation type="journal article" date="2014" name="Int. J. Syst. Evol. Microbiol.">
        <title>Complete genome sequence of Corynebacterium casei LMG S-19264T (=DSM 44701T), isolated from a smear-ripened cheese.</title>
        <authorList>
            <consortium name="US DOE Joint Genome Institute (JGI-PGF)"/>
            <person name="Walter F."/>
            <person name="Albersmeier A."/>
            <person name="Kalinowski J."/>
            <person name="Ruckert C."/>
        </authorList>
    </citation>
    <scope>NUCLEOTIDE SEQUENCE</scope>
    <source>
        <strain evidence="6">VKM Ac-1069</strain>
    </source>
</reference>
<dbReference type="EMBL" id="BSFQ01000032">
    <property type="protein sequence ID" value="GLL14461.1"/>
    <property type="molecule type" value="Genomic_DNA"/>
</dbReference>
<evidence type="ECO:0000313" key="6">
    <source>
        <dbReference type="EMBL" id="GLL14461.1"/>
    </source>
</evidence>
<dbReference type="InterPro" id="IPR036661">
    <property type="entry name" value="Luciferase-like_sf"/>
</dbReference>
<evidence type="ECO:0000313" key="7">
    <source>
        <dbReference type="Proteomes" id="UP001143463"/>
    </source>
</evidence>
<accession>A0A9W6L6B8</accession>
<keyword evidence="4 6" id="KW-0503">Monooxygenase</keyword>
<dbReference type="InterPro" id="IPR011251">
    <property type="entry name" value="Luciferase-like_dom"/>
</dbReference>
<name>A0A9W6L6B8_9PSEU</name>
<keyword evidence="3" id="KW-0560">Oxidoreductase</keyword>
<sequence length="342" mass="37159">MKTGIYVPIPHVTAHSARLGEVDAAGRRGLDPGTVDPGYRLALDSVTEAESLGFDIALFAERHLGTDLESWVLAAAVASHTHRITIMPAMNPDFWHPNIAAKMAATLDRVAPGRSAINFVTGWNTAENTFFSTVRPTGEEEKYSRAERYIETMRATWAADADLAAHLEEGEEFTAAPMPLVPAGGPPPFHTVSRSPRGLEMVARCADHWFVDYGTDPERPFAEVLETARVSVERMRERAARYNRTVGFGLSAFVVPAETERAGWDEVARLRAEATARSPELVIPKLGAVGAQLVGPAELIGERVAAYAEIGVDLVLCKYVPEPDALPRLASVLARDPAVARR</sequence>
<comment type="caution">
    <text evidence="6">The sequence shown here is derived from an EMBL/GenBank/DDBJ whole genome shotgun (WGS) entry which is preliminary data.</text>
</comment>
<keyword evidence="2" id="KW-0288">FMN</keyword>
<keyword evidence="7" id="KW-1185">Reference proteome</keyword>
<dbReference type="RefSeq" id="WP_037050640.1">
    <property type="nucleotide sequence ID" value="NZ_BAAAUZ010000032.1"/>
</dbReference>
<keyword evidence="1" id="KW-0285">Flavoprotein</keyword>
<feature type="domain" description="Luciferase-like" evidence="5">
    <location>
        <begin position="36"/>
        <end position="313"/>
    </location>
</feature>
<evidence type="ECO:0000256" key="2">
    <source>
        <dbReference type="ARBA" id="ARBA00022643"/>
    </source>
</evidence>
<evidence type="ECO:0000256" key="4">
    <source>
        <dbReference type="ARBA" id="ARBA00023033"/>
    </source>
</evidence>
<evidence type="ECO:0000259" key="5">
    <source>
        <dbReference type="Pfam" id="PF00296"/>
    </source>
</evidence>
<dbReference type="SUPFAM" id="SSF51679">
    <property type="entry name" value="Bacterial luciferase-like"/>
    <property type="match status" value="1"/>
</dbReference>